<dbReference type="Proteomes" id="UP000006304">
    <property type="component" value="Chromosome"/>
</dbReference>
<dbReference type="PANTHER" id="PTHR28047:SF5">
    <property type="entry name" value="PROTEIN DCG1"/>
    <property type="match status" value="1"/>
</dbReference>
<organism evidence="2 3">
    <name type="scientific">Nocardia brasiliensis (strain ATCC 700358 / HUJEG-1)</name>
    <dbReference type="NCBI Taxonomy" id="1133849"/>
    <lineage>
        <taxon>Bacteria</taxon>
        <taxon>Bacillati</taxon>
        <taxon>Actinomycetota</taxon>
        <taxon>Actinomycetes</taxon>
        <taxon>Mycobacteriales</taxon>
        <taxon>Nocardiaceae</taxon>
        <taxon>Nocardia</taxon>
    </lineage>
</organism>
<evidence type="ECO:0000256" key="1">
    <source>
        <dbReference type="ARBA" id="ARBA00038414"/>
    </source>
</evidence>
<protein>
    <submittedName>
        <fullName evidence="2">Hydantoin racemase</fullName>
    </submittedName>
</protein>
<dbReference type="InterPro" id="IPR053714">
    <property type="entry name" value="Iso_Racemase_Enz_sf"/>
</dbReference>
<proteinExistence type="inferred from homology"/>
<dbReference type="GO" id="GO:0047661">
    <property type="term" value="F:amino-acid racemase activity"/>
    <property type="evidence" value="ECO:0007669"/>
    <property type="project" value="InterPro"/>
</dbReference>
<dbReference type="HOGENOM" id="CLU_053002_0_0_11"/>
<dbReference type="Gene3D" id="3.40.50.12500">
    <property type="match status" value="1"/>
</dbReference>
<dbReference type="eggNOG" id="COG4126">
    <property type="taxonomic scope" value="Bacteria"/>
</dbReference>
<evidence type="ECO:0000313" key="3">
    <source>
        <dbReference type="Proteomes" id="UP000006304"/>
    </source>
</evidence>
<gene>
    <name evidence="2" type="ORF">O3I_013610</name>
</gene>
<keyword evidence="3" id="KW-1185">Reference proteome</keyword>
<reference evidence="2 3" key="1">
    <citation type="journal article" date="2012" name="J. Bacteriol.">
        <title>Complete genome sequence of Nocardia brasiliensis HUJEG-1.</title>
        <authorList>
            <person name="Vera-Cabrera L."/>
            <person name="Ortiz-Lopez R."/>
            <person name="Elizondo-Gonzalez R."/>
            <person name="Perez-Maya A.A."/>
            <person name="Ocampo-Candiani J."/>
        </authorList>
    </citation>
    <scope>NUCLEOTIDE SEQUENCE [LARGE SCALE GENOMIC DNA]</scope>
    <source>
        <strain evidence="3">ATCC 700358</strain>
    </source>
</reference>
<dbReference type="STRING" id="1133849.O3I_013610"/>
<dbReference type="InterPro" id="IPR015942">
    <property type="entry name" value="Asp/Glu/hydantoin_racemase"/>
</dbReference>
<sequence>MGGAGLMWIRVINPNTTRAMTDAIEPCARAVVAPGTRLDAVTAELGPASIESHYDEALSVPGVLAAIRLGEAEGVDGYVLACFGDPGLDAARELARGPVIGLAEAAMATASHLGGGFSVVTTLSRTVGRAADLVERYGWQRFCRGIHACELPVLALETDPDARKIVIEACRTAVDTDGCDAIVLGCAGMARLCTDISAEIGVPVVDGVAAATLTAQSLLTLGVRKSGRGEFATPPPKPYAGLLRSFGSPAG</sequence>
<comment type="similarity">
    <text evidence="1">Belongs to the HyuE racemase family.</text>
</comment>
<accession>K0EM94</accession>
<dbReference type="PANTHER" id="PTHR28047">
    <property type="entry name" value="PROTEIN DCG1"/>
    <property type="match status" value="1"/>
</dbReference>
<dbReference type="AlphaFoldDB" id="K0EM94"/>
<dbReference type="EMBL" id="CP003876">
    <property type="protein sequence ID" value="AFU00683.1"/>
    <property type="molecule type" value="Genomic_DNA"/>
</dbReference>
<evidence type="ECO:0000313" key="2">
    <source>
        <dbReference type="EMBL" id="AFU00683.1"/>
    </source>
</evidence>
<dbReference type="InterPro" id="IPR052186">
    <property type="entry name" value="Hydantoin_racemase-like"/>
</dbReference>
<dbReference type="KEGG" id="nbr:O3I_013610"/>
<dbReference type="Pfam" id="PF01177">
    <property type="entry name" value="Asp_Glu_race"/>
    <property type="match status" value="1"/>
</dbReference>
<name>K0EM94_NOCB7</name>